<dbReference type="PANTHER" id="PTHR42781:SF4">
    <property type="entry name" value="SPERMIDINE_PUTRESCINE IMPORT ATP-BINDING PROTEIN POTA"/>
    <property type="match status" value="1"/>
</dbReference>
<evidence type="ECO:0000256" key="3">
    <source>
        <dbReference type="ARBA" id="ARBA00022741"/>
    </source>
</evidence>
<dbReference type="SMART" id="SM00382">
    <property type="entry name" value="AAA"/>
    <property type="match status" value="1"/>
</dbReference>
<protein>
    <submittedName>
        <fullName evidence="6">ABC transporter ATP-binding protein</fullName>
    </submittedName>
</protein>
<dbReference type="InterPro" id="IPR008995">
    <property type="entry name" value="Mo/tungstate-bd_C_term_dom"/>
</dbReference>
<dbReference type="SUPFAM" id="SSF50331">
    <property type="entry name" value="MOP-like"/>
    <property type="match status" value="1"/>
</dbReference>
<comment type="similarity">
    <text evidence="1">Belongs to the ABC transporter superfamily.</text>
</comment>
<dbReference type="InterPro" id="IPR013611">
    <property type="entry name" value="Transp-assoc_OB_typ2"/>
</dbReference>
<feature type="domain" description="ABC transporter" evidence="5">
    <location>
        <begin position="8"/>
        <end position="244"/>
    </location>
</feature>
<sequence length="369" mass="39151">MNSSSGAVTVQGLAKQFGALRAIDTVDFSIAQGEFFTLLGPSGCGKTTTLRCVAGLESADTGRIEIDGKPVFDSATGLDLPANERAIGMVFQSYAVWPHMNVAENIGYPLKVRGVAGTQIAARVEEVLKLLDMAGLGGRMPSQLSGGQQQRVALGRALAIEPRVLLLDEPLSNLDAKLRELMRAELKLIQRRAGLPILYVTHDQVEALSMSDRIAVMSAGRIHHLAAPEEIYDRPATRFVLDFVGAVNYLPCTVAGHEGGRMRLDVGGGTLEIAAPERLPAAADLTVAIRPEDLELAATGADDAPRARITLRGFVGEGFEYRLELGGQSLRARTEKTVVFEEGAEVVLTARRGVLVDAAAGLDSAVAAA</sequence>
<dbReference type="InterPro" id="IPR003593">
    <property type="entry name" value="AAA+_ATPase"/>
</dbReference>
<accession>A0A7Z0I2F1</accession>
<dbReference type="InterPro" id="IPR027417">
    <property type="entry name" value="P-loop_NTPase"/>
</dbReference>
<dbReference type="GO" id="GO:0005524">
    <property type="term" value="F:ATP binding"/>
    <property type="evidence" value="ECO:0007669"/>
    <property type="project" value="UniProtKB-KW"/>
</dbReference>
<dbReference type="Gene3D" id="3.40.50.300">
    <property type="entry name" value="P-loop containing nucleotide triphosphate hydrolases"/>
    <property type="match status" value="1"/>
</dbReference>
<reference evidence="6 7" key="1">
    <citation type="journal article" date="2000" name="Arch. Microbiol.">
        <title>Rhodobaca bogoriensis gen. nov. and sp. nov., an alkaliphilic purple nonsulfur bacterium from African Rift Valley soda lakes.</title>
        <authorList>
            <person name="Milford A.D."/>
            <person name="Achenbach L.A."/>
            <person name="Jung D.O."/>
            <person name="Madigan M.T."/>
        </authorList>
    </citation>
    <scope>NUCLEOTIDE SEQUENCE [LARGE SCALE GENOMIC DNA]</scope>
    <source>
        <strain evidence="6 7">2376</strain>
    </source>
</reference>
<dbReference type="GO" id="GO:0140359">
    <property type="term" value="F:ABC-type transporter activity"/>
    <property type="evidence" value="ECO:0007669"/>
    <property type="project" value="UniProtKB-ARBA"/>
</dbReference>
<proteinExistence type="inferred from homology"/>
<evidence type="ECO:0000313" key="7">
    <source>
        <dbReference type="Proteomes" id="UP000529417"/>
    </source>
</evidence>
<evidence type="ECO:0000256" key="1">
    <source>
        <dbReference type="ARBA" id="ARBA00005417"/>
    </source>
</evidence>
<dbReference type="PROSITE" id="PS00211">
    <property type="entry name" value="ABC_TRANSPORTER_1"/>
    <property type="match status" value="1"/>
</dbReference>
<dbReference type="AlphaFoldDB" id="A0A7Z0I2F1"/>
<evidence type="ECO:0000259" key="5">
    <source>
        <dbReference type="PROSITE" id="PS50893"/>
    </source>
</evidence>
<dbReference type="FunFam" id="3.40.50.300:FF:000042">
    <property type="entry name" value="Maltose/maltodextrin ABC transporter, ATP-binding protein"/>
    <property type="match status" value="1"/>
</dbReference>
<evidence type="ECO:0000256" key="2">
    <source>
        <dbReference type="ARBA" id="ARBA00022448"/>
    </source>
</evidence>
<organism evidence="6 7">
    <name type="scientific">Rhabdonatronobacter sediminivivens</name>
    <dbReference type="NCBI Taxonomy" id="2743469"/>
    <lineage>
        <taxon>Bacteria</taxon>
        <taxon>Pseudomonadati</taxon>
        <taxon>Pseudomonadota</taxon>
        <taxon>Alphaproteobacteria</taxon>
        <taxon>Rhodobacterales</taxon>
        <taxon>Paracoccaceae</taxon>
        <taxon>Rhabdonatronobacter</taxon>
    </lineage>
</organism>
<keyword evidence="2" id="KW-0813">Transport</keyword>
<evidence type="ECO:0000256" key="4">
    <source>
        <dbReference type="ARBA" id="ARBA00022840"/>
    </source>
</evidence>
<dbReference type="Gene3D" id="2.40.50.100">
    <property type="match status" value="1"/>
</dbReference>
<keyword evidence="3" id="KW-0547">Nucleotide-binding</keyword>
<dbReference type="Pfam" id="PF00005">
    <property type="entry name" value="ABC_tran"/>
    <property type="match status" value="1"/>
</dbReference>
<name>A0A7Z0I2F1_9RHOB</name>
<dbReference type="InterPro" id="IPR050093">
    <property type="entry name" value="ABC_SmlMolc_Importer"/>
</dbReference>
<keyword evidence="7" id="KW-1185">Reference proteome</keyword>
<comment type="caution">
    <text evidence="6">The sequence shown here is derived from an EMBL/GenBank/DDBJ whole genome shotgun (WGS) entry which is preliminary data.</text>
</comment>
<evidence type="ECO:0000313" key="6">
    <source>
        <dbReference type="EMBL" id="NYS26342.1"/>
    </source>
</evidence>
<dbReference type="RefSeq" id="WP_179907138.1">
    <property type="nucleotide sequence ID" value="NZ_JACBXS010000041.1"/>
</dbReference>
<dbReference type="SUPFAM" id="SSF52540">
    <property type="entry name" value="P-loop containing nucleoside triphosphate hydrolases"/>
    <property type="match status" value="1"/>
</dbReference>
<dbReference type="InterPro" id="IPR017871">
    <property type="entry name" value="ABC_transporter-like_CS"/>
</dbReference>
<dbReference type="GO" id="GO:0016887">
    <property type="term" value="F:ATP hydrolysis activity"/>
    <property type="evidence" value="ECO:0007669"/>
    <property type="project" value="InterPro"/>
</dbReference>
<dbReference type="Pfam" id="PF08402">
    <property type="entry name" value="TOBE_2"/>
    <property type="match status" value="1"/>
</dbReference>
<dbReference type="GO" id="GO:0043190">
    <property type="term" value="C:ATP-binding cassette (ABC) transporter complex"/>
    <property type="evidence" value="ECO:0007669"/>
    <property type="project" value="InterPro"/>
</dbReference>
<dbReference type="Proteomes" id="UP000529417">
    <property type="component" value="Unassembled WGS sequence"/>
</dbReference>
<gene>
    <name evidence="6" type="ORF">HUK65_15240</name>
</gene>
<dbReference type="PROSITE" id="PS50893">
    <property type="entry name" value="ABC_TRANSPORTER_2"/>
    <property type="match status" value="1"/>
</dbReference>
<dbReference type="PANTHER" id="PTHR42781">
    <property type="entry name" value="SPERMIDINE/PUTRESCINE IMPORT ATP-BINDING PROTEIN POTA"/>
    <property type="match status" value="1"/>
</dbReference>
<keyword evidence="4 6" id="KW-0067">ATP-binding</keyword>
<dbReference type="InterPro" id="IPR003439">
    <property type="entry name" value="ABC_transporter-like_ATP-bd"/>
</dbReference>
<dbReference type="EMBL" id="JACBXS010000041">
    <property type="protein sequence ID" value="NYS26342.1"/>
    <property type="molecule type" value="Genomic_DNA"/>
</dbReference>